<accession>A0A9N7VE20</accession>
<feature type="region of interest" description="Disordered" evidence="1">
    <location>
        <begin position="1"/>
        <end position="25"/>
    </location>
</feature>
<dbReference type="Proteomes" id="UP001153269">
    <property type="component" value="Unassembled WGS sequence"/>
</dbReference>
<comment type="caution">
    <text evidence="2">The sequence shown here is derived from an EMBL/GenBank/DDBJ whole genome shotgun (WGS) entry which is preliminary data.</text>
</comment>
<proteinExistence type="predicted"/>
<sequence length="145" mass="16387">MPRNYTRKTTWGQTPLAEMENSQKKFPIDHHTERDVRVGYTKIEEISETSNESCVSTQGLHPSSVAFVDRLCHGHTVQSALTSRKELLRIDGWVTADKEVQGHTMEWESKKKKNAGIWMVRELDRSGAAGLLVSSPQPQADENKP</sequence>
<organism evidence="2 3">
    <name type="scientific">Pleuronectes platessa</name>
    <name type="common">European plaice</name>
    <dbReference type="NCBI Taxonomy" id="8262"/>
    <lineage>
        <taxon>Eukaryota</taxon>
        <taxon>Metazoa</taxon>
        <taxon>Chordata</taxon>
        <taxon>Craniata</taxon>
        <taxon>Vertebrata</taxon>
        <taxon>Euteleostomi</taxon>
        <taxon>Actinopterygii</taxon>
        <taxon>Neopterygii</taxon>
        <taxon>Teleostei</taxon>
        <taxon>Neoteleostei</taxon>
        <taxon>Acanthomorphata</taxon>
        <taxon>Carangaria</taxon>
        <taxon>Pleuronectiformes</taxon>
        <taxon>Pleuronectoidei</taxon>
        <taxon>Pleuronectidae</taxon>
        <taxon>Pleuronectes</taxon>
    </lineage>
</organism>
<protein>
    <submittedName>
        <fullName evidence="2">Uncharacterized protein</fullName>
    </submittedName>
</protein>
<evidence type="ECO:0000313" key="2">
    <source>
        <dbReference type="EMBL" id="CAB1449193.1"/>
    </source>
</evidence>
<keyword evidence="3" id="KW-1185">Reference proteome</keyword>
<dbReference type="AlphaFoldDB" id="A0A9N7VE20"/>
<evidence type="ECO:0000313" key="3">
    <source>
        <dbReference type="Proteomes" id="UP001153269"/>
    </source>
</evidence>
<gene>
    <name evidence="2" type="ORF">PLEPLA_LOCUS36874</name>
</gene>
<reference evidence="2" key="1">
    <citation type="submission" date="2020-03" db="EMBL/GenBank/DDBJ databases">
        <authorList>
            <person name="Weist P."/>
        </authorList>
    </citation>
    <scope>NUCLEOTIDE SEQUENCE</scope>
</reference>
<evidence type="ECO:0000256" key="1">
    <source>
        <dbReference type="SAM" id="MobiDB-lite"/>
    </source>
</evidence>
<dbReference type="EMBL" id="CADEAL010004005">
    <property type="protein sequence ID" value="CAB1449193.1"/>
    <property type="molecule type" value="Genomic_DNA"/>
</dbReference>
<name>A0A9N7VE20_PLEPL</name>